<reference evidence="2 3" key="1">
    <citation type="journal article" date="2024" name="IMA Fungus">
        <title>IMA Genome - F19 : A genome assembly and annotation guide to empower mycologists, including annotated draft genome sequences of Ceratocystis pirilliformis, Diaporthe australafricana, Fusarium ophioides, Paecilomyces lecythidis, and Sporothrix stenoceras.</title>
        <authorList>
            <person name="Aylward J."/>
            <person name="Wilson A.M."/>
            <person name="Visagie C.M."/>
            <person name="Spraker J."/>
            <person name="Barnes I."/>
            <person name="Buitendag C."/>
            <person name="Ceriani C."/>
            <person name="Del Mar Angel L."/>
            <person name="du Plessis D."/>
            <person name="Fuchs T."/>
            <person name="Gasser K."/>
            <person name="Kramer D."/>
            <person name="Li W."/>
            <person name="Munsamy K."/>
            <person name="Piso A."/>
            <person name="Price J.L."/>
            <person name="Sonnekus B."/>
            <person name="Thomas C."/>
            <person name="van der Nest A."/>
            <person name="van Dijk A."/>
            <person name="van Heerden A."/>
            <person name="van Vuuren N."/>
            <person name="Yilmaz N."/>
            <person name="Duong T.A."/>
            <person name="van der Merwe N.A."/>
            <person name="Wingfield M.J."/>
            <person name="Wingfield B.D."/>
        </authorList>
    </citation>
    <scope>NUCLEOTIDE SEQUENCE [LARGE SCALE GENOMIC DNA]</scope>
    <source>
        <strain evidence="2 3">CMW 5346</strain>
    </source>
</reference>
<evidence type="ECO:0000313" key="2">
    <source>
        <dbReference type="EMBL" id="KAL1896125.1"/>
    </source>
</evidence>
<gene>
    <name evidence="2" type="ORF">Sste5346_004867</name>
</gene>
<accession>A0ABR3Z679</accession>
<sequence length="90" mass="10280">CGLLAHCVLFLSALRMIKTKTDSNVPEEWVQLLENAQEYDVLDGDAARRWGKDFARQARKNAEMAAAREEAFRREQLGLDSSDEEDMGEY</sequence>
<feature type="non-terminal residue" evidence="2">
    <location>
        <position position="1"/>
    </location>
</feature>
<organism evidence="2 3">
    <name type="scientific">Sporothrix stenoceras</name>
    <dbReference type="NCBI Taxonomy" id="5173"/>
    <lineage>
        <taxon>Eukaryota</taxon>
        <taxon>Fungi</taxon>
        <taxon>Dikarya</taxon>
        <taxon>Ascomycota</taxon>
        <taxon>Pezizomycotina</taxon>
        <taxon>Sordariomycetes</taxon>
        <taxon>Sordariomycetidae</taxon>
        <taxon>Ophiostomatales</taxon>
        <taxon>Ophiostomataceae</taxon>
        <taxon>Sporothrix</taxon>
    </lineage>
</organism>
<evidence type="ECO:0000256" key="1">
    <source>
        <dbReference type="SAM" id="SignalP"/>
    </source>
</evidence>
<feature type="chain" id="PRO_5046695912" evidence="1">
    <location>
        <begin position="20"/>
        <end position="90"/>
    </location>
</feature>
<keyword evidence="3" id="KW-1185">Reference proteome</keyword>
<keyword evidence="1" id="KW-0732">Signal</keyword>
<protein>
    <submittedName>
        <fullName evidence="2">Uncharacterized protein</fullName>
    </submittedName>
</protein>
<dbReference type="EMBL" id="JAWCUI010000024">
    <property type="protein sequence ID" value="KAL1896125.1"/>
    <property type="molecule type" value="Genomic_DNA"/>
</dbReference>
<name>A0ABR3Z679_9PEZI</name>
<dbReference type="Proteomes" id="UP001583186">
    <property type="component" value="Unassembled WGS sequence"/>
</dbReference>
<evidence type="ECO:0000313" key="3">
    <source>
        <dbReference type="Proteomes" id="UP001583186"/>
    </source>
</evidence>
<feature type="signal peptide" evidence="1">
    <location>
        <begin position="1"/>
        <end position="19"/>
    </location>
</feature>
<proteinExistence type="predicted"/>
<comment type="caution">
    <text evidence="2">The sequence shown here is derived from an EMBL/GenBank/DDBJ whole genome shotgun (WGS) entry which is preliminary data.</text>
</comment>